<organism evidence="1 2">
    <name type="scientific">Streptomyces fuscus</name>
    <dbReference type="NCBI Taxonomy" id="3048495"/>
    <lineage>
        <taxon>Bacteria</taxon>
        <taxon>Bacillati</taxon>
        <taxon>Actinomycetota</taxon>
        <taxon>Actinomycetes</taxon>
        <taxon>Kitasatosporales</taxon>
        <taxon>Streptomycetaceae</taxon>
        <taxon>Streptomyces</taxon>
    </lineage>
</organism>
<gene>
    <name evidence="1" type="ORF">QNN03_29285</name>
</gene>
<dbReference type="Proteomes" id="UP001241926">
    <property type="component" value="Unassembled WGS sequence"/>
</dbReference>
<evidence type="ECO:0008006" key="3">
    <source>
        <dbReference type="Google" id="ProtNLM"/>
    </source>
</evidence>
<proteinExistence type="predicted"/>
<reference evidence="1 2" key="1">
    <citation type="submission" date="2023-05" db="EMBL/GenBank/DDBJ databases">
        <title>Streptomyces fuscus sp. nov., a brown-black pigment producing actinomyces isolated from dry sand of Sea duck farm.</title>
        <authorList>
            <person name="Xie J."/>
            <person name="Shen N."/>
        </authorList>
    </citation>
    <scope>NUCLEOTIDE SEQUENCE [LARGE SCALE GENOMIC DNA]</scope>
    <source>
        <strain evidence="1 2">GXMU-J15</strain>
    </source>
</reference>
<dbReference type="EMBL" id="JASJUS010000034">
    <property type="protein sequence ID" value="MDL2080546.1"/>
    <property type="molecule type" value="Genomic_DNA"/>
</dbReference>
<comment type="caution">
    <text evidence="1">The sequence shown here is derived from an EMBL/GenBank/DDBJ whole genome shotgun (WGS) entry which is preliminary data.</text>
</comment>
<evidence type="ECO:0000313" key="2">
    <source>
        <dbReference type="Proteomes" id="UP001241926"/>
    </source>
</evidence>
<sequence>MASGTFQSLPVPTTALDGRIGAIVLDPDGNPADVVNKGTPVTVRIDWHLTGFLVPLLSGTWYVQVKVDEMGGPDDFPEPAAPASVPMNGGDYQRDIVLSNLQAGRTYALLVQLTYRNPAGAPAPLGGYVNVGTVNVLL</sequence>
<keyword evidence="2" id="KW-1185">Reference proteome</keyword>
<accession>A0ABT7J810</accession>
<evidence type="ECO:0000313" key="1">
    <source>
        <dbReference type="EMBL" id="MDL2080546.1"/>
    </source>
</evidence>
<name>A0ABT7J810_9ACTN</name>
<dbReference type="RefSeq" id="WP_093722910.1">
    <property type="nucleotide sequence ID" value="NZ_JASJUS010000034.1"/>
</dbReference>
<protein>
    <recommendedName>
        <fullName evidence="3">Fibronectin type-III domain-containing protein</fullName>
    </recommendedName>
</protein>